<dbReference type="AlphaFoldDB" id="A0A1Z4NCB5"/>
<sequence>MIEFKQGNLLVEPAQALVNTVNCVGVMGKGIALQFKQAYPENFRQYEKACRAGEVQPGRMFTVATGSLLNPQYIINFPTKRHWKGKSKIEDIKSGLVDLVREVQQLGISSIAIPPLGCGNGGLDWGQVKPLIESAFAQLSEVQVIIFEPTGAPASETMPVATKKPNMTRARALFIRLLELYGIPGYELTKLEIQKLAYFLQEAGEPLKLPYVKHQYGPYAHNLNHVLKHIEGHYIRGYGDGTAKAESAEIYVLPEARVAAQTFLTTEPEAQERLERVSNLITGFETPYGMELLATVHWVATKETTPAQDSEQAISLVHSWSDACGNLTERKRKIFKPEHIRKAWQRLYQQNWLTSKAGHEER</sequence>
<dbReference type="InterPro" id="IPR050892">
    <property type="entry name" value="ADP-ribose_metab_enzymes"/>
</dbReference>
<keyword evidence="3" id="KW-0614">Plasmid</keyword>
<organism evidence="3 4">
    <name type="scientific">Tolypothrix tenuis PCC 7101</name>
    <dbReference type="NCBI Taxonomy" id="231146"/>
    <lineage>
        <taxon>Bacteria</taxon>
        <taxon>Bacillati</taxon>
        <taxon>Cyanobacteriota</taxon>
        <taxon>Cyanophyceae</taxon>
        <taxon>Nostocales</taxon>
        <taxon>Tolypothrichaceae</taxon>
        <taxon>Tolypothrix</taxon>
    </lineage>
</organism>
<gene>
    <name evidence="3" type="ORF">NIES37_73290</name>
</gene>
<dbReference type="KEGG" id="ttq:NIES37_73290"/>
<dbReference type="Gene3D" id="3.40.220.10">
    <property type="entry name" value="Leucine Aminopeptidase, subunit E, domain 1"/>
    <property type="match status" value="1"/>
</dbReference>
<dbReference type="GO" id="GO:0140291">
    <property type="term" value="P:peptidyl-glutamate ADP-deribosylation"/>
    <property type="evidence" value="ECO:0007669"/>
    <property type="project" value="TreeGrafter"/>
</dbReference>
<dbReference type="SUPFAM" id="SSF52949">
    <property type="entry name" value="Macro domain-like"/>
    <property type="match status" value="1"/>
</dbReference>
<reference evidence="3 4" key="1">
    <citation type="submission" date="2017-06" db="EMBL/GenBank/DDBJ databases">
        <title>Genome sequencing of cyanobaciteial culture collection at National Institute for Environmental Studies (NIES).</title>
        <authorList>
            <person name="Hirose Y."/>
            <person name="Shimura Y."/>
            <person name="Fujisawa T."/>
            <person name="Nakamura Y."/>
            <person name="Kawachi M."/>
        </authorList>
    </citation>
    <scope>NUCLEOTIDE SEQUENCE [LARGE SCALE GENOMIC DNA]</scope>
    <source>
        <strain evidence="3 4">NIES-37</strain>
        <plasmid evidence="4">Plasmid4 dna</plasmid>
    </source>
</reference>
<dbReference type="Proteomes" id="UP000218785">
    <property type="component" value="Plasmid plasmid4"/>
</dbReference>
<dbReference type="RefSeq" id="WP_096585619.1">
    <property type="nucleotide sequence ID" value="NZ_CAWNJS010000005.1"/>
</dbReference>
<dbReference type="SMART" id="SM00506">
    <property type="entry name" value="A1pp"/>
    <property type="match status" value="1"/>
</dbReference>
<dbReference type="InterPro" id="IPR002589">
    <property type="entry name" value="Macro_dom"/>
</dbReference>
<evidence type="ECO:0000313" key="4">
    <source>
        <dbReference type="Proteomes" id="UP000218785"/>
    </source>
</evidence>
<feature type="domain" description="Macro" evidence="2">
    <location>
        <begin position="1"/>
        <end position="155"/>
    </location>
</feature>
<dbReference type="PANTHER" id="PTHR12521">
    <property type="entry name" value="PROTEIN C6ORF130"/>
    <property type="match status" value="1"/>
</dbReference>
<evidence type="ECO:0000259" key="2">
    <source>
        <dbReference type="PROSITE" id="PS51154"/>
    </source>
</evidence>
<dbReference type="CDD" id="cd02901">
    <property type="entry name" value="Macro_Poa1p-like"/>
    <property type="match status" value="1"/>
</dbReference>
<comment type="catalytic activity">
    <reaction evidence="1">
        <text>an N-(ADP-alpha-D-ribosyl)-thymidine in DNA + H2O = a thymidine in DNA + ADP-D-ribose</text>
        <dbReference type="Rhea" id="RHEA:71655"/>
        <dbReference type="Rhea" id="RHEA-COMP:13556"/>
        <dbReference type="Rhea" id="RHEA-COMP:18051"/>
        <dbReference type="ChEBI" id="CHEBI:15377"/>
        <dbReference type="ChEBI" id="CHEBI:57967"/>
        <dbReference type="ChEBI" id="CHEBI:137386"/>
        <dbReference type="ChEBI" id="CHEBI:191199"/>
    </reaction>
    <physiologicalReaction direction="left-to-right" evidence="1">
        <dbReference type="Rhea" id="RHEA:71656"/>
    </physiologicalReaction>
</comment>
<keyword evidence="4" id="KW-1185">Reference proteome</keyword>
<evidence type="ECO:0000256" key="1">
    <source>
        <dbReference type="ARBA" id="ARBA00035885"/>
    </source>
</evidence>
<proteinExistence type="predicted"/>
<dbReference type="PROSITE" id="PS51154">
    <property type="entry name" value="MACRO"/>
    <property type="match status" value="1"/>
</dbReference>
<protein>
    <recommendedName>
        <fullName evidence="2">Macro domain-containing protein</fullName>
    </recommendedName>
</protein>
<dbReference type="EMBL" id="AP018252">
    <property type="protein sequence ID" value="BAZ03316.1"/>
    <property type="molecule type" value="Genomic_DNA"/>
</dbReference>
<dbReference type="Pfam" id="PF01661">
    <property type="entry name" value="Macro"/>
    <property type="match status" value="1"/>
</dbReference>
<dbReference type="PANTHER" id="PTHR12521:SF0">
    <property type="entry name" value="ADP-RIBOSE GLYCOHYDROLASE OARD1"/>
    <property type="match status" value="1"/>
</dbReference>
<name>A0A1Z4NCB5_9CYAN</name>
<accession>A0A1Z4NCB5</accession>
<evidence type="ECO:0000313" key="3">
    <source>
        <dbReference type="EMBL" id="BAZ03316.1"/>
    </source>
</evidence>
<geneLocation type="plasmid" evidence="4">
    <name>Plasmid4 dna</name>
</geneLocation>
<dbReference type="InterPro" id="IPR043472">
    <property type="entry name" value="Macro_dom-like"/>
</dbReference>